<sequence length="250" mass="28176">MINNIARWQKHFQTRYFMISSSLAWRLQWMFVIPAAAAFASPPLASFLPFSTSLANVLSTPCTSLNTPGLEHLASKETPSTLQIADLNNYQISRRDERLAGAEEDTPPRVRTRTRNSTVSCRVCRSLMTNNVMILLPPLPSCCDHTWEATKVCRIGTRQHVRQSVAHRGRRRNRVQARSIAYDDTGCCESRRACRLRRCRVLIPGGRLEGAFERKFSVWSAGVGGSGPLRHQVVVVAPERSQKGSRCRLR</sequence>
<accession>A0A9P5TAJ2</accession>
<organism evidence="1 2">
    <name type="scientific">Russula ochroleuca</name>
    <dbReference type="NCBI Taxonomy" id="152965"/>
    <lineage>
        <taxon>Eukaryota</taxon>
        <taxon>Fungi</taxon>
        <taxon>Dikarya</taxon>
        <taxon>Basidiomycota</taxon>
        <taxon>Agaricomycotina</taxon>
        <taxon>Agaricomycetes</taxon>
        <taxon>Russulales</taxon>
        <taxon>Russulaceae</taxon>
        <taxon>Russula</taxon>
    </lineage>
</organism>
<reference evidence="1" key="1">
    <citation type="submission" date="2019-10" db="EMBL/GenBank/DDBJ databases">
        <authorList>
            <consortium name="DOE Joint Genome Institute"/>
            <person name="Kuo A."/>
            <person name="Miyauchi S."/>
            <person name="Kiss E."/>
            <person name="Drula E."/>
            <person name="Kohler A."/>
            <person name="Sanchez-Garcia M."/>
            <person name="Andreopoulos B."/>
            <person name="Barry K.W."/>
            <person name="Bonito G."/>
            <person name="Buee M."/>
            <person name="Carver A."/>
            <person name="Chen C."/>
            <person name="Cichocki N."/>
            <person name="Clum A."/>
            <person name="Culley D."/>
            <person name="Crous P.W."/>
            <person name="Fauchery L."/>
            <person name="Girlanda M."/>
            <person name="Hayes R."/>
            <person name="Keri Z."/>
            <person name="LaButti K."/>
            <person name="Lipzen A."/>
            <person name="Lombard V."/>
            <person name="Magnuson J."/>
            <person name="Maillard F."/>
            <person name="Morin E."/>
            <person name="Murat C."/>
            <person name="Nolan M."/>
            <person name="Ohm R."/>
            <person name="Pangilinan J."/>
            <person name="Pereira M."/>
            <person name="Perotto S."/>
            <person name="Peter M."/>
            <person name="Riley R."/>
            <person name="Sitrit Y."/>
            <person name="Stielow B."/>
            <person name="Szollosi G."/>
            <person name="Zifcakova L."/>
            <person name="Stursova M."/>
            <person name="Spatafora J.W."/>
            <person name="Tedersoo L."/>
            <person name="Vaario L.-M."/>
            <person name="Yamada A."/>
            <person name="Yan M."/>
            <person name="Wang P."/>
            <person name="Xu J."/>
            <person name="Bruns T."/>
            <person name="Baldrian P."/>
            <person name="Vilgalys R."/>
            <person name="Henrissat B."/>
            <person name="Grigoriev I.V."/>
            <person name="Hibbett D."/>
            <person name="Nagy L.G."/>
            <person name="Martin F.M."/>
        </authorList>
    </citation>
    <scope>NUCLEOTIDE SEQUENCE</scope>
    <source>
        <strain evidence="1">Prilba</strain>
    </source>
</reference>
<dbReference type="Proteomes" id="UP000759537">
    <property type="component" value="Unassembled WGS sequence"/>
</dbReference>
<evidence type="ECO:0000313" key="1">
    <source>
        <dbReference type="EMBL" id="KAF8482451.1"/>
    </source>
</evidence>
<gene>
    <name evidence="1" type="ORF">DFH94DRAFT_365249</name>
</gene>
<comment type="caution">
    <text evidence="1">The sequence shown here is derived from an EMBL/GenBank/DDBJ whole genome shotgun (WGS) entry which is preliminary data.</text>
</comment>
<dbReference type="EMBL" id="WHVB01000005">
    <property type="protein sequence ID" value="KAF8482451.1"/>
    <property type="molecule type" value="Genomic_DNA"/>
</dbReference>
<evidence type="ECO:0000313" key="2">
    <source>
        <dbReference type="Proteomes" id="UP000759537"/>
    </source>
</evidence>
<dbReference type="AlphaFoldDB" id="A0A9P5TAJ2"/>
<proteinExistence type="predicted"/>
<protein>
    <submittedName>
        <fullName evidence="1">Uncharacterized protein</fullName>
    </submittedName>
</protein>
<name>A0A9P5TAJ2_9AGAM</name>
<keyword evidence="2" id="KW-1185">Reference proteome</keyword>
<reference evidence="1" key="2">
    <citation type="journal article" date="2020" name="Nat. Commun.">
        <title>Large-scale genome sequencing of mycorrhizal fungi provides insights into the early evolution of symbiotic traits.</title>
        <authorList>
            <person name="Miyauchi S."/>
            <person name="Kiss E."/>
            <person name="Kuo A."/>
            <person name="Drula E."/>
            <person name="Kohler A."/>
            <person name="Sanchez-Garcia M."/>
            <person name="Morin E."/>
            <person name="Andreopoulos B."/>
            <person name="Barry K.W."/>
            <person name="Bonito G."/>
            <person name="Buee M."/>
            <person name="Carver A."/>
            <person name="Chen C."/>
            <person name="Cichocki N."/>
            <person name="Clum A."/>
            <person name="Culley D."/>
            <person name="Crous P.W."/>
            <person name="Fauchery L."/>
            <person name="Girlanda M."/>
            <person name="Hayes R.D."/>
            <person name="Keri Z."/>
            <person name="LaButti K."/>
            <person name="Lipzen A."/>
            <person name="Lombard V."/>
            <person name="Magnuson J."/>
            <person name="Maillard F."/>
            <person name="Murat C."/>
            <person name="Nolan M."/>
            <person name="Ohm R.A."/>
            <person name="Pangilinan J."/>
            <person name="Pereira M.F."/>
            <person name="Perotto S."/>
            <person name="Peter M."/>
            <person name="Pfister S."/>
            <person name="Riley R."/>
            <person name="Sitrit Y."/>
            <person name="Stielow J.B."/>
            <person name="Szollosi G."/>
            <person name="Zifcakova L."/>
            <person name="Stursova M."/>
            <person name="Spatafora J.W."/>
            <person name="Tedersoo L."/>
            <person name="Vaario L.M."/>
            <person name="Yamada A."/>
            <person name="Yan M."/>
            <person name="Wang P."/>
            <person name="Xu J."/>
            <person name="Bruns T."/>
            <person name="Baldrian P."/>
            <person name="Vilgalys R."/>
            <person name="Dunand C."/>
            <person name="Henrissat B."/>
            <person name="Grigoriev I.V."/>
            <person name="Hibbett D."/>
            <person name="Nagy L.G."/>
            <person name="Martin F.M."/>
        </authorList>
    </citation>
    <scope>NUCLEOTIDE SEQUENCE</scope>
    <source>
        <strain evidence="1">Prilba</strain>
    </source>
</reference>